<proteinExistence type="predicted"/>
<reference evidence="2 3" key="1">
    <citation type="journal article" date="2014" name="Nat. Commun.">
        <title>Klebsormidium flaccidum genome reveals primary factors for plant terrestrial adaptation.</title>
        <authorList>
            <person name="Hori K."/>
            <person name="Maruyama F."/>
            <person name="Fujisawa T."/>
            <person name="Togashi T."/>
            <person name="Yamamoto N."/>
            <person name="Seo M."/>
            <person name="Sato S."/>
            <person name="Yamada T."/>
            <person name="Mori H."/>
            <person name="Tajima N."/>
            <person name="Moriyama T."/>
            <person name="Ikeuchi M."/>
            <person name="Watanabe M."/>
            <person name="Wada H."/>
            <person name="Kobayashi K."/>
            <person name="Saito M."/>
            <person name="Masuda T."/>
            <person name="Sasaki-Sekimoto Y."/>
            <person name="Mashiguchi K."/>
            <person name="Awai K."/>
            <person name="Shimojima M."/>
            <person name="Masuda S."/>
            <person name="Iwai M."/>
            <person name="Nobusawa T."/>
            <person name="Narise T."/>
            <person name="Kondo S."/>
            <person name="Saito H."/>
            <person name="Sato R."/>
            <person name="Murakawa M."/>
            <person name="Ihara Y."/>
            <person name="Oshima-Yamada Y."/>
            <person name="Ohtaka K."/>
            <person name="Satoh M."/>
            <person name="Sonobe K."/>
            <person name="Ishii M."/>
            <person name="Ohtani R."/>
            <person name="Kanamori-Sato M."/>
            <person name="Honoki R."/>
            <person name="Miyazaki D."/>
            <person name="Mochizuki H."/>
            <person name="Umetsu J."/>
            <person name="Higashi K."/>
            <person name="Shibata D."/>
            <person name="Kamiya Y."/>
            <person name="Sato N."/>
            <person name="Nakamura Y."/>
            <person name="Tabata S."/>
            <person name="Ida S."/>
            <person name="Kurokawa K."/>
            <person name="Ohta H."/>
        </authorList>
    </citation>
    <scope>NUCLEOTIDE SEQUENCE [LARGE SCALE GENOMIC DNA]</scope>
    <source>
        <strain evidence="2 3">NIES-2285</strain>
    </source>
</reference>
<protein>
    <submittedName>
        <fullName evidence="2">Uncharacterized protein</fullName>
    </submittedName>
</protein>
<accession>A0A1Y1I6H2</accession>
<feature type="compositionally biased region" description="Basic and acidic residues" evidence="1">
    <location>
        <begin position="138"/>
        <end position="161"/>
    </location>
</feature>
<evidence type="ECO:0000313" key="2">
    <source>
        <dbReference type="EMBL" id="GAQ86550.1"/>
    </source>
</evidence>
<name>A0A1Y1I6H2_KLENI</name>
<feature type="compositionally biased region" description="Polar residues" evidence="1">
    <location>
        <begin position="236"/>
        <end position="267"/>
    </location>
</feature>
<dbReference type="Proteomes" id="UP000054558">
    <property type="component" value="Unassembled WGS sequence"/>
</dbReference>
<evidence type="ECO:0000313" key="3">
    <source>
        <dbReference type="Proteomes" id="UP000054558"/>
    </source>
</evidence>
<keyword evidence="3" id="KW-1185">Reference proteome</keyword>
<gene>
    <name evidence="2" type="ORF">KFL_002960050</name>
</gene>
<feature type="compositionally biased region" description="Polar residues" evidence="1">
    <location>
        <begin position="124"/>
        <end position="137"/>
    </location>
</feature>
<dbReference type="EMBL" id="DF237245">
    <property type="protein sequence ID" value="GAQ86550.1"/>
    <property type="molecule type" value="Genomic_DNA"/>
</dbReference>
<dbReference type="AlphaFoldDB" id="A0A1Y1I6H2"/>
<sequence>MAANPLSPNSRESSNEPLLWILHIPAVQPKEHSKTCLAIPLSNWEKRTVTDILRIAQEMAPLKTRQLKDQIELRFQSSGADSDTLACMGNTPLTVVQKWILEEGPWPADRKAWPQLWGVLSPAADNQATGPPATSTQRPEEGHREPNDREQNAEEIADKEANGIGGVSHLQKGGTPKDDAGAGEKQATGGPRAIPAQSRRFDPPTPPSQTEEDPNNLQTLPPLTDEAELETRQNPRNENGMQNGTAVQERGQTGQLTSGCENGSAPGNGSLEGERKRKLGGSDEAGSSKRDAETTVVEGAEAGNGEMGGETRTEKRRKRANGEVERRRSKSGEKAGGRKQRNSAEGIVGVKARTLRRQRPALGSYLAASKGIGQLGKQWPDAKTKLGKKAKTQATVPVESLVGRWGRRKWRMKEGRMKGFNGKVVKGPRDPKTVKATDKCYTFVYEAKDGARKDGKCEREKLTMAQVVAAVEMYKKAVASGECEAEENEGEEDVVLFPTVVKTK</sequence>
<feature type="compositionally biased region" description="Basic and acidic residues" evidence="1">
    <location>
        <begin position="320"/>
        <end position="336"/>
    </location>
</feature>
<organism evidence="2 3">
    <name type="scientific">Klebsormidium nitens</name>
    <name type="common">Green alga</name>
    <name type="synonym">Ulothrix nitens</name>
    <dbReference type="NCBI Taxonomy" id="105231"/>
    <lineage>
        <taxon>Eukaryota</taxon>
        <taxon>Viridiplantae</taxon>
        <taxon>Streptophyta</taxon>
        <taxon>Klebsormidiophyceae</taxon>
        <taxon>Klebsormidiales</taxon>
        <taxon>Klebsormidiaceae</taxon>
        <taxon>Klebsormidium</taxon>
    </lineage>
</organism>
<feature type="region of interest" description="Disordered" evidence="1">
    <location>
        <begin position="122"/>
        <end position="359"/>
    </location>
</feature>
<evidence type="ECO:0000256" key="1">
    <source>
        <dbReference type="SAM" id="MobiDB-lite"/>
    </source>
</evidence>